<feature type="region of interest" description="Disordered" evidence="1">
    <location>
        <begin position="387"/>
        <end position="430"/>
    </location>
</feature>
<evidence type="ECO:0000313" key="3">
    <source>
        <dbReference type="EMBL" id="PLB54560.1"/>
    </source>
</evidence>
<feature type="compositionally biased region" description="Basic and acidic residues" evidence="1">
    <location>
        <begin position="387"/>
        <end position="413"/>
    </location>
</feature>
<dbReference type="Proteomes" id="UP000234275">
    <property type="component" value="Unassembled WGS sequence"/>
</dbReference>
<dbReference type="VEuPathDB" id="FungiDB:P170DRAFT_373799"/>
<dbReference type="GeneID" id="36552958"/>
<dbReference type="AlphaFoldDB" id="A0A2I2GNW1"/>
<reference evidence="3 4" key="1">
    <citation type="submission" date="2016-12" db="EMBL/GenBank/DDBJ databases">
        <title>The genomes of Aspergillus section Nigri reveals drivers in fungal speciation.</title>
        <authorList>
            <consortium name="DOE Joint Genome Institute"/>
            <person name="Vesth T.C."/>
            <person name="Nybo J."/>
            <person name="Theobald S."/>
            <person name="Brandl J."/>
            <person name="Frisvad J.C."/>
            <person name="Nielsen K.F."/>
            <person name="Lyhne E.K."/>
            <person name="Kogle M.E."/>
            <person name="Kuo A."/>
            <person name="Riley R."/>
            <person name="Clum A."/>
            <person name="Nolan M."/>
            <person name="Lipzen A."/>
            <person name="Salamov A."/>
            <person name="Henrissat B."/>
            <person name="Wiebenga A."/>
            <person name="De Vries R.P."/>
            <person name="Grigoriev I.V."/>
            <person name="Mortensen U.H."/>
            <person name="Andersen M.R."/>
            <person name="Baker S.E."/>
        </authorList>
    </citation>
    <scope>NUCLEOTIDE SEQUENCE [LARGE SCALE GENOMIC DNA]</scope>
    <source>
        <strain evidence="3 4">IBT 23096</strain>
    </source>
</reference>
<keyword evidence="2" id="KW-0472">Membrane</keyword>
<keyword evidence="2" id="KW-0812">Transmembrane</keyword>
<evidence type="ECO:0000256" key="2">
    <source>
        <dbReference type="SAM" id="Phobius"/>
    </source>
</evidence>
<feature type="transmembrane region" description="Helical" evidence="2">
    <location>
        <begin position="203"/>
        <end position="223"/>
    </location>
</feature>
<proteinExistence type="predicted"/>
<feature type="transmembrane region" description="Helical" evidence="2">
    <location>
        <begin position="279"/>
        <end position="301"/>
    </location>
</feature>
<feature type="transmembrane region" description="Helical" evidence="2">
    <location>
        <begin position="307"/>
        <end position="326"/>
    </location>
</feature>
<keyword evidence="2" id="KW-1133">Transmembrane helix</keyword>
<sequence length="430" mass="47438">MPPMSFQLLARNFDPMQASIELSDQWKNPSDVFSVLLILGGDIVARALAQVSGSRLTPVAFSFGWVAYAVTAVVSAVGENKLMPPPDCPCKVINTKSGYLRDNTSWIISRIVRDYEYWMDGGKPSGPIRKHLEKMIDDRWTHDKLKSPGLLRPTQAGLCVSVYTAEKANPGYPGYDHIYFAGMFTAVMQLGLAAIPCGIFGDWGIITVTAAGIILSMITGGLGQWQREKWACRQGSKKTVILTKGNGSQHAIMIIGNGEGLDLEDLATGQSSINVSTSIFTRVMVIALALFWILLLITAAALTRNTWFLLAIGGIGMLQNILTAGARRTPEDYGVSLKYKEVIGHPKVMETLFQVERKYPRVGRSMRDTFFPGQLLSEERDEWNELAKKADALDNASKKKPTEERGEDKHKGDSSNLATRAFIPNQYSER</sequence>
<keyword evidence="4" id="KW-1185">Reference proteome</keyword>
<name>A0A2I2GNW1_9EURO</name>
<feature type="transmembrane region" description="Helical" evidence="2">
    <location>
        <begin position="56"/>
        <end position="77"/>
    </location>
</feature>
<evidence type="ECO:0000313" key="4">
    <source>
        <dbReference type="Proteomes" id="UP000234275"/>
    </source>
</evidence>
<comment type="caution">
    <text evidence="3">The sequence shown here is derived from an EMBL/GenBank/DDBJ whole genome shotgun (WGS) entry which is preliminary data.</text>
</comment>
<dbReference type="EMBL" id="MSFO01000001">
    <property type="protein sequence ID" value="PLB54560.1"/>
    <property type="molecule type" value="Genomic_DNA"/>
</dbReference>
<evidence type="ECO:0000256" key="1">
    <source>
        <dbReference type="SAM" id="MobiDB-lite"/>
    </source>
</evidence>
<dbReference type="OrthoDB" id="1937642at2759"/>
<organism evidence="3 4">
    <name type="scientific">Aspergillus steynii IBT 23096</name>
    <dbReference type="NCBI Taxonomy" id="1392250"/>
    <lineage>
        <taxon>Eukaryota</taxon>
        <taxon>Fungi</taxon>
        <taxon>Dikarya</taxon>
        <taxon>Ascomycota</taxon>
        <taxon>Pezizomycotina</taxon>
        <taxon>Eurotiomycetes</taxon>
        <taxon>Eurotiomycetidae</taxon>
        <taxon>Eurotiales</taxon>
        <taxon>Aspergillaceae</taxon>
        <taxon>Aspergillus</taxon>
        <taxon>Aspergillus subgen. Circumdati</taxon>
    </lineage>
</organism>
<protein>
    <submittedName>
        <fullName evidence="3">Uncharacterized protein</fullName>
    </submittedName>
</protein>
<gene>
    <name evidence="3" type="ORF">P170DRAFT_373799</name>
</gene>
<dbReference type="STRING" id="1392250.A0A2I2GNW1"/>
<accession>A0A2I2GNW1</accession>
<dbReference type="RefSeq" id="XP_024709862.1">
    <property type="nucleotide sequence ID" value="XM_024845258.1"/>
</dbReference>